<evidence type="ECO:0000313" key="4">
    <source>
        <dbReference type="Proteomes" id="UP000261360"/>
    </source>
</evidence>
<dbReference type="Pfam" id="PF07654">
    <property type="entry name" value="C1-set"/>
    <property type="match status" value="1"/>
</dbReference>
<dbReference type="SUPFAM" id="SSF48726">
    <property type="entry name" value="Immunoglobulin"/>
    <property type="match status" value="1"/>
</dbReference>
<protein>
    <recommendedName>
        <fullName evidence="2">Ig-like domain-containing protein</fullName>
    </recommendedName>
</protein>
<name>A0A3B4X7Q8_SERLL</name>
<proteinExistence type="predicted"/>
<feature type="domain" description="Ig-like" evidence="2">
    <location>
        <begin position="8"/>
        <end position="103"/>
    </location>
</feature>
<accession>A0A3B4X7Q8</accession>
<sequence length="161" mass="18606">MIMFFYSPELPSVSLLQKTPSSPVSCHATGFYPHRAVMFWRKDGEDLHEDVDQGEILPNNDETFQMRNIHSFFNGSQQLFSKARRTCLIPAVRIFHSNTTRLSTTETKGSLQFKQGKEVILNRITLGHITLMWPNITHHKCPIWTRSYNLWRMAPVEAAIS</sequence>
<dbReference type="PROSITE" id="PS50835">
    <property type="entry name" value="IG_LIKE"/>
    <property type="match status" value="1"/>
</dbReference>
<dbReference type="PANTHER" id="PTHR16675:SF237">
    <property type="entry name" value="MHC CLASS I ANTIGEN TRANSCRIPT VARIANT 1-RELATED"/>
    <property type="match status" value="1"/>
</dbReference>
<dbReference type="GO" id="GO:0009897">
    <property type="term" value="C:external side of plasma membrane"/>
    <property type="evidence" value="ECO:0007669"/>
    <property type="project" value="TreeGrafter"/>
</dbReference>
<dbReference type="GO" id="GO:0006955">
    <property type="term" value="P:immune response"/>
    <property type="evidence" value="ECO:0007669"/>
    <property type="project" value="TreeGrafter"/>
</dbReference>
<dbReference type="GO" id="GO:0005615">
    <property type="term" value="C:extracellular space"/>
    <property type="evidence" value="ECO:0007669"/>
    <property type="project" value="TreeGrafter"/>
</dbReference>
<reference evidence="3" key="1">
    <citation type="submission" date="2025-08" db="UniProtKB">
        <authorList>
            <consortium name="Ensembl"/>
        </authorList>
    </citation>
    <scope>IDENTIFICATION</scope>
</reference>
<organism evidence="3 4">
    <name type="scientific">Seriola lalandi dorsalis</name>
    <dbReference type="NCBI Taxonomy" id="1841481"/>
    <lineage>
        <taxon>Eukaryota</taxon>
        <taxon>Metazoa</taxon>
        <taxon>Chordata</taxon>
        <taxon>Craniata</taxon>
        <taxon>Vertebrata</taxon>
        <taxon>Euteleostomi</taxon>
        <taxon>Actinopterygii</taxon>
        <taxon>Neopterygii</taxon>
        <taxon>Teleostei</taxon>
        <taxon>Neoteleostei</taxon>
        <taxon>Acanthomorphata</taxon>
        <taxon>Carangaria</taxon>
        <taxon>Carangiformes</taxon>
        <taxon>Carangidae</taxon>
        <taxon>Seriola</taxon>
    </lineage>
</organism>
<dbReference type="GeneTree" id="ENSGT00940000176187"/>
<dbReference type="Proteomes" id="UP000261360">
    <property type="component" value="Unplaced"/>
</dbReference>
<evidence type="ECO:0000256" key="1">
    <source>
        <dbReference type="ARBA" id="ARBA00023180"/>
    </source>
</evidence>
<keyword evidence="4" id="KW-1185">Reference proteome</keyword>
<evidence type="ECO:0000313" key="3">
    <source>
        <dbReference type="Ensembl" id="ENSSLDP00000011852.1"/>
    </source>
</evidence>
<evidence type="ECO:0000259" key="2">
    <source>
        <dbReference type="PROSITE" id="PS50835"/>
    </source>
</evidence>
<dbReference type="InterPro" id="IPR003597">
    <property type="entry name" value="Ig_C1-set"/>
</dbReference>
<keyword evidence="1" id="KW-0325">Glycoprotein</keyword>
<dbReference type="InterPro" id="IPR013783">
    <property type="entry name" value="Ig-like_fold"/>
</dbReference>
<dbReference type="InterPro" id="IPR036179">
    <property type="entry name" value="Ig-like_dom_sf"/>
</dbReference>
<dbReference type="PANTHER" id="PTHR16675">
    <property type="entry name" value="MHC CLASS I-RELATED"/>
    <property type="match status" value="1"/>
</dbReference>
<reference evidence="3" key="2">
    <citation type="submission" date="2025-09" db="UniProtKB">
        <authorList>
            <consortium name="Ensembl"/>
        </authorList>
    </citation>
    <scope>IDENTIFICATION</scope>
</reference>
<dbReference type="Ensembl" id="ENSSLDT00000012289.1">
    <property type="protein sequence ID" value="ENSSLDP00000011852.1"/>
    <property type="gene ID" value="ENSSLDG00000009441.1"/>
</dbReference>
<dbReference type="InterPro" id="IPR050208">
    <property type="entry name" value="MHC_class-I_related"/>
</dbReference>
<dbReference type="InterPro" id="IPR007110">
    <property type="entry name" value="Ig-like_dom"/>
</dbReference>
<dbReference type="Gene3D" id="2.60.40.10">
    <property type="entry name" value="Immunoglobulins"/>
    <property type="match status" value="1"/>
</dbReference>
<dbReference type="AlphaFoldDB" id="A0A3B4X7Q8"/>